<dbReference type="EMBL" id="JAOPKC010000007">
    <property type="protein sequence ID" value="MCU4718077.1"/>
    <property type="molecule type" value="Genomic_DNA"/>
</dbReference>
<feature type="transmembrane region" description="Helical" evidence="1">
    <location>
        <begin position="197"/>
        <end position="220"/>
    </location>
</feature>
<feature type="transmembrane region" description="Helical" evidence="1">
    <location>
        <begin position="64"/>
        <end position="84"/>
    </location>
</feature>
<proteinExistence type="predicted"/>
<dbReference type="InterPro" id="IPR002749">
    <property type="entry name" value="DUF63"/>
</dbReference>
<protein>
    <submittedName>
        <fullName evidence="3">DUF63 family protein</fullName>
    </submittedName>
</protein>
<feature type="transmembrane region" description="Helical" evidence="1">
    <location>
        <begin position="6"/>
        <end position="23"/>
    </location>
</feature>
<gene>
    <name evidence="3" type="ORF">OB914_10600</name>
    <name evidence="2" type="ORF">OB916_08360</name>
</gene>
<reference evidence="3" key="1">
    <citation type="submission" date="2023-02" db="EMBL/GenBank/DDBJ databases">
        <title>Enrichment on poylsaccharides allowed isolation of novel metabolic and taxonomic groups of Haloarchaea.</title>
        <authorList>
            <person name="Sorokin D.Y."/>
            <person name="Elcheninov A.G."/>
            <person name="Khizhniak T.V."/>
            <person name="Kolganova T.V."/>
            <person name="Kublanov I.V."/>
        </authorList>
    </citation>
    <scope>NUCLEOTIDE SEQUENCE</scope>
    <source>
        <strain evidence="2 4">HArc-curdl5-1</strain>
        <strain evidence="3">HArc-curdl7</strain>
    </source>
</reference>
<keyword evidence="1" id="KW-0472">Membrane</keyword>
<comment type="caution">
    <text evidence="3">The sequence shown here is derived from an EMBL/GenBank/DDBJ whole genome shotgun (WGS) entry which is preliminary data.</text>
</comment>
<keyword evidence="1" id="KW-0812">Transmembrane</keyword>
<feature type="transmembrane region" description="Helical" evidence="1">
    <location>
        <begin position="232"/>
        <end position="257"/>
    </location>
</feature>
<sequence>MLNETSIALAVTGVLVAGVAWVLHRRRVAVTTAEIGATLPWFAVIGIAVAVGRSTSVSGLPAGFLQSPTVYLVVGALVAGLWVIFDLVEIQQRSRWTAGTGVLMALVVGGGTVLTMGTPQPRVLVWNGVAVVLAVGVTLLVLRTVPSGHRATHSWLGAWVLFAHVLDATTTGIGLEKLGTTERNPISAALIQMGEGAGVSGVVLFLFVKVAVALLILRALDPGMNPAGRETVALLVVAAGAGLVPAIHNLTLFALAIS</sequence>
<evidence type="ECO:0000256" key="1">
    <source>
        <dbReference type="SAM" id="Phobius"/>
    </source>
</evidence>
<dbReference type="PANTHER" id="PTHR40700">
    <property type="entry name" value="HYPOTHETICAL MEMBRANE PROTEIN, CONSERVED, DUF63 FAMILY"/>
    <property type="match status" value="1"/>
</dbReference>
<evidence type="ECO:0000313" key="5">
    <source>
        <dbReference type="Proteomes" id="UP001209746"/>
    </source>
</evidence>
<keyword evidence="1" id="KW-1133">Transmembrane helix</keyword>
<dbReference type="RefSeq" id="WP_315908834.1">
    <property type="nucleotide sequence ID" value="NZ_JAOPKC010000007.1"/>
</dbReference>
<accession>A0AAE3IFH7</accession>
<dbReference type="Proteomes" id="UP001208186">
    <property type="component" value="Unassembled WGS sequence"/>
</dbReference>
<organism evidence="3 5">
    <name type="scientific">Halapricum hydrolyticum</name>
    <dbReference type="NCBI Taxonomy" id="2979991"/>
    <lineage>
        <taxon>Archaea</taxon>
        <taxon>Methanobacteriati</taxon>
        <taxon>Methanobacteriota</taxon>
        <taxon>Stenosarchaea group</taxon>
        <taxon>Halobacteria</taxon>
        <taxon>Halobacteriales</taxon>
        <taxon>Haloarculaceae</taxon>
        <taxon>Halapricum</taxon>
    </lineage>
</organism>
<dbReference type="Proteomes" id="UP001209746">
    <property type="component" value="Unassembled WGS sequence"/>
</dbReference>
<dbReference type="EMBL" id="JAOPKD010000009">
    <property type="protein sequence ID" value="MCU4727415.1"/>
    <property type="molecule type" value="Genomic_DNA"/>
</dbReference>
<evidence type="ECO:0000313" key="2">
    <source>
        <dbReference type="EMBL" id="MCU4718077.1"/>
    </source>
</evidence>
<evidence type="ECO:0000313" key="3">
    <source>
        <dbReference type="EMBL" id="MCU4727415.1"/>
    </source>
</evidence>
<feature type="transmembrane region" description="Helical" evidence="1">
    <location>
        <begin position="123"/>
        <end position="142"/>
    </location>
</feature>
<keyword evidence="4" id="KW-1185">Reference proteome</keyword>
<feature type="transmembrane region" description="Helical" evidence="1">
    <location>
        <begin position="96"/>
        <end position="117"/>
    </location>
</feature>
<evidence type="ECO:0000313" key="4">
    <source>
        <dbReference type="Proteomes" id="UP001208186"/>
    </source>
</evidence>
<dbReference type="PANTHER" id="PTHR40700:SF1">
    <property type="entry name" value="DUF63 DOMAIN-CONTAINING PROTEIN"/>
    <property type="match status" value="1"/>
</dbReference>
<dbReference type="Pfam" id="PF01889">
    <property type="entry name" value="DUF63"/>
    <property type="match status" value="1"/>
</dbReference>
<name>A0AAE3IFH7_9EURY</name>
<feature type="transmembrane region" description="Helical" evidence="1">
    <location>
        <begin position="35"/>
        <end position="52"/>
    </location>
</feature>
<dbReference type="AlphaFoldDB" id="A0AAE3IFH7"/>